<protein>
    <submittedName>
        <fullName evidence="1">Uncharacterized protein</fullName>
    </submittedName>
</protein>
<dbReference type="AlphaFoldDB" id="A0A564YD70"/>
<proteinExistence type="predicted"/>
<dbReference type="EMBL" id="CABIJS010000166">
    <property type="protein sequence ID" value="VUZ45211.1"/>
    <property type="molecule type" value="Genomic_DNA"/>
</dbReference>
<accession>A0A564YD70</accession>
<evidence type="ECO:0000313" key="2">
    <source>
        <dbReference type="Proteomes" id="UP000321570"/>
    </source>
</evidence>
<keyword evidence="2" id="KW-1185">Reference proteome</keyword>
<evidence type="ECO:0000313" key="1">
    <source>
        <dbReference type="EMBL" id="VUZ45211.1"/>
    </source>
</evidence>
<reference evidence="1 2" key="1">
    <citation type="submission" date="2019-07" db="EMBL/GenBank/DDBJ databases">
        <authorList>
            <person name="Jastrzebski P J."/>
            <person name="Paukszto L."/>
            <person name="Jastrzebski P J."/>
        </authorList>
    </citation>
    <scope>NUCLEOTIDE SEQUENCE [LARGE SCALE GENOMIC DNA]</scope>
    <source>
        <strain evidence="1 2">WMS-il1</strain>
    </source>
</reference>
<organism evidence="1 2">
    <name type="scientific">Hymenolepis diminuta</name>
    <name type="common">Rat tapeworm</name>
    <dbReference type="NCBI Taxonomy" id="6216"/>
    <lineage>
        <taxon>Eukaryota</taxon>
        <taxon>Metazoa</taxon>
        <taxon>Spiralia</taxon>
        <taxon>Lophotrochozoa</taxon>
        <taxon>Platyhelminthes</taxon>
        <taxon>Cestoda</taxon>
        <taxon>Eucestoda</taxon>
        <taxon>Cyclophyllidea</taxon>
        <taxon>Hymenolepididae</taxon>
        <taxon>Hymenolepis</taxon>
    </lineage>
</organism>
<dbReference type="Proteomes" id="UP000321570">
    <property type="component" value="Unassembled WGS sequence"/>
</dbReference>
<name>A0A564YD70_HYMDI</name>
<gene>
    <name evidence="1" type="ORF">WMSIL1_LOCUS5268</name>
</gene>
<sequence length="97" mass="11159">MRRADSADSFGISHGKTSPLKYYEKSKSLHKQGIRAETEKREPANYIQICSEKGAMFPNYCRDHCSSDAAINEEFQCPISDSFKSYKRQGLFKRRIS</sequence>